<dbReference type="AlphaFoldDB" id="A0A3Q3A1Z8"/>
<dbReference type="InterPro" id="IPR001611">
    <property type="entry name" value="Leu-rich_rpt"/>
</dbReference>
<evidence type="ECO:0000256" key="1">
    <source>
        <dbReference type="ARBA" id="ARBA00022614"/>
    </source>
</evidence>
<keyword evidence="4" id="KW-1185">Reference proteome</keyword>
<sequence>MRRFETEQTEQLCLFFRITFRVFYFKSNHWVDIHNQITLKPRHGSNSVNFTDELKLDEAAVEISLLIPFNLSVSVFQCLSSLQFLERLDLSFNRLRRLPQDLTRSLSCLQELRLDHNLLQHVDSSSLGDSDNLRKLDLSHNRIRTVDVRAFSGLSRLRFLSLQGNRLNVLREGLLSRQQSLEDQD</sequence>
<dbReference type="STRING" id="37003.ENSKMAP00000010286"/>
<protein>
    <submittedName>
        <fullName evidence="3">Uncharacterized protein</fullName>
    </submittedName>
</protein>
<dbReference type="Proteomes" id="UP000264800">
    <property type="component" value="Unplaced"/>
</dbReference>
<dbReference type="Gene3D" id="3.80.10.10">
    <property type="entry name" value="Ribonuclease Inhibitor"/>
    <property type="match status" value="1"/>
</dbReference>
<reference evidence="3" key="1">
    <citation type="submission" date="2025-08" db="UniProtKB">
        <authorList>
            <consortium name="Ensembl"/>
        </authorList>
    </citation>
    <scope>IDENTIFICATION</scope>
</reference>
<keyword evidence="1" id="KW-0433">Leucine-rich repeat</keyword>
<dbReference type="InterPro" id="IPR032675">
    <property type="entry name" value="LRR_dom_sf"/>
</dbReference>
<dbReference type="PANTHER" id="PTHR24366:SF158">
    <property type="entry name" value="PLATELET GLYCOPROTEIN IB ALPHA CHAIN-LIKE-RELATED"/>
    <property type="match status" value="1"/>
</dbReference>
<dbReference type="Pfam" id="PF13855">
    <property type="entry name" value="LRR_8"/>
    <property type="match status" value="1"/>
</dbReference>
<dbReference type="GeneTree" id="ENSGT00940000174909"/>
<dbReference type="SMART" id="SM00369">
    <property type="entry name" value="LRR_TYP"/>
    <property type="match status" value="4"/>
</dbReference>
<reference evidence="3" key="2">
    <citation type="submission" date="2025-09" db="UniProtKB">
        <authorList>
            <consortium name="Ensembl"/>
        </authorList>
    </citation>
    <scope>IDENTIFICATION</scope>
</reference>
<evidence type="ECO:0000313" key="4">
    <source>
        <dbReference type="Proteomes" id="UP000264800"/>
    </source>
</evidence>
<organism evidence="3 4">
    <name type="scientific">Kryptolebias marmoratus</name>
    <name type="common">Mangrove killifish</name>
    <name type="synonym">Rivulus marmoratus</name>
    <dbReference type="NCBI Taxonomy" id="37003"/>
    <lineage>
        <taxon>Eukaryota</taxon>
        <taxon>Metazoa</taxon>
        <taxon>Chordata</taxon>
        <taxon>Craniata</taxon>
        <taxon>Vertebrata</taxon>
        <taxon>Euteleostomi</taxon>
        <taxon>Actinopterygii</taxon>
        <taxon>Neopterygii</taxon>
        <taxon>Teleostei</taxon>
        <taxon>Neoteleostei</taxon>
        <taxon>Acanthomorphata</taxon>
        <taxon>Ovalentaria</taxon>
        <taxon>Atherinomorphae</taxon>
        <taxon>Cyprinodontiformes</taxon>
        <taxon>Rivulidae</taxon>
        <taxon>Kryptolebias</taxon>
    </lineage>
</organism>
<keyword evidence="2" id="KW-0677">Repeat</keyword>
<evidence type="ECO:0000256" key="2">
    <source>
        <dbReference type="ARBA" id="ARBA00022737"/>
    </source>
</evidence>
<dbReference type="SUPFAM" id="SSF52058">
    <property type="entry name" value="L domain-like"/>
    <property type="match status" value="1"/>
</dbReference>
<dbReference type="Ensembl" id="ENSKMAT00000010448.1">
    <property type="protein sequence ID" value="ENSKMAP00000010286.1"/>
    <property type="gene ID" value="ENSKMAG00000007726.1"/>
</dbReference>
<accession>A0A3Q3A1Z8</accession>
<dbReference type="PANTHER" id="PTHR24366">
    <property type="entry name" value="IG(IMMUNOGLOBULIN) AND LRR(LEUCINE RICH REPEAT) DOMAINS"/>
    <property type="match status" value="1"/>
</dbReference>
<evidence type="ECO:0000313" key="3">
    <source>
        <dbReference type="Ensembl" id="ENSKMAP00000010286.1"/>
    </source>
</evidence>
<dbReference type="Pfam" id="PF00560">
    <property type="entry name" value="LRR_1"/>
    <property type="match status" value="1"/>
</dbReference>
<name>A0A3Q3A1Z8_KRYMA</name>
<proteinExistence type="predicted"/>
<dbReference type="InterPro" id="IPR003591">
    <property type="entry name" value="Leu-rich_rpt_typical-subtyp"/>
</dbReference>
<dbReference type="PROSITE" id="PS51450">
    <property type="entry name" value="LRR"/>
    <property type="match status" value="1"/>
</dbReference>
<dbReference type="PRINTS" id="PR00019">
    <property type="entry name" value="LEURICHRPT"/>
</dbReference>